<keyword evidence="3" id="KW-1185">Reference proteome</keyword>
<dbReference type="RefSeq" id="XP_067480723.1">
    <property type="nucleotide sequence ID" value="XM_067624502.1"/>
</dbReference>
<accession>A0A1L9UP20</accession>
<name>A0A1L9UP20_ASPBC</name>
<dbReference type="OrthoDB" id="5371510at2759"/>
<dbReference type="GeneID" id="93576990"/>
<reference evidence="3" key="1">
    <citation type="journal article" date="2017" name="Genome Biol.">
        <title>Comparative genomics reveals high biological diversity and specific adaptations in the industrially and medically important fungal genus Aspergillus.</title>
        <authorList>
            <person name="de Vries R.P."/>
            <person name="Riley R."/>
            <person name="Wiebenga A."/>
            <person name="Aguilar-Osorio G."/>
            <person name="Amillis S."/>
            <person name="Uchima C.A."/>
            <person name="Anderluh G."/>
            <person name="Asadollahi M."/>
            <person name="Askin M."/>
            <person name="Barry K."/>
            <person name="Battaglia E."/>
            <person name="Bayram O."/>
            <person name="Benocci T."/>
            <person name="Braus-Stromeyer S.A."/>
            <person name="Caldana C."/>
            <person name="Canovas D."/>
            <person name="Cerqueira G.C."/>
            <person name="Chen F."/>
            <person name="Chen W."/>
            <person name="Choi C."/>
            <person name="Clum A."/>
            <person name="Dos Santos R.A."/>
            <person name="Damasio A.R."/>
            <person name="Diallinas G."/>
            <person name="Emri T."/>
            <person name="Fekete E."/>
            <person name="Flipphi M."/>
            <person name="Freyberg S."/>
            <person name="Gallo A."/>
            <person name="Gournas C."/>
            <person name="Habgood R."/>
            <person name="Hainaut M."/>
            <person name="Harispe M.L."/>
            <person name="Henrissat B."/>
            <person name="Hilden K.S."/>
            <person name="Hope R."/>
            <person name="Hossain A."/>
            <person name="Karabika E."/>
            <person name="Karaffa L."/>
            <person name="Karanyi Z."/>
            <person name="Krasevec N."/>
            <person name="Kuo A."/>
            <person name="Kusch H."/>
            <person name="LaButti K."/>
            <person name="Lagendijk E.L."/>
            <person name="Lapidus A."/>
            <person name="Levasseur A."/>
            <person name="Lindquist E."/>
            <person name="Lipzen A."/>
            <person name="Logrieco A.F."/>
            <person name="MacCabe A."/>
            <person name="Maekelae M.R."/>
            <person name="Malavazi I."/>
            <person name="Melin P."/>
            <person name="Meyer V."/>
            <person name="Mielnichuk N."/>
            <person name="Miskei M."/>
            <person name="Molnar A.P."/>
            <person name="Mule G."/>
            <person name="Ngan C.Y."/>
            <person name="Orejas M."/>
            <person name="Orosz E."/>
            <person name="Ouedraogo J.P."/>
            <person name="Overkamp K.M."/>
            <person name="Park H.-S."/>
            <person name="Perrone G."/>
            <person name="Piumi F."/>
            <person name="Punt P.J."/>
            <person name="Ram A.F."/>
            <person name="Ramon A."/>
            <person name="Rauscher S."/>
            <person name="Record E."/>
            <person name="Riano-Pachon D.M."/>
            <person name="Robert V."/>
            <person name="Roehrig J."/>
            <person name="Ruller R."/>
            <person name="Salamov A."/>
            <person name="Salih N.S."/>
            <person name="Samson R.A."/>
            <person name="Sandor E."/>
            <person name="Sanguinetti M."/>
            <person name="Schuetze T."/>
            <person name="Sepcic K."/>
            <person name="Shelest E."/>
            <person name="Sherlock G."/>
            <person name="Sophianopoulou V."/>
            <person name="Squina F.M."/>
            <person name="Sun H."/>
            <person name="Susca A."/>
            <person name="Todd R.B."/>
            <person name="Tsang A."/>
            <person name="Unkles S.E."/>
            <person name="van de Wiele N."/>
            <person name="van Rossen-Uffink D."/>
            <person name="Oliveira J.V."/>
            <person name="Vesth T.C."/>
            <person name="Visser J."/>
            <person name="Yu J.-H."/>
            <person name="Zhou M."/>
            <person name="Andersen M.R."/>
            <person name="Archer D.B."/>
            <person name="Baker S.E."/>
            <person name="Benoit I."/>
            <person name="Brakhage A.A."/>
            <person name="Braus G.H."/>
            <person name="Fischer R."/>
            <person name="Frisvad J.C."/>
            <person name="Goldman G.H."/>
            <person name="Houbraken J."/>
            <person name="Oakley B."/>
            <person name="Pocsi I."/>
            <person name="Scazzocchio C."/>
            <person name="Seiboth B."/>
            <person name="vanKuyk P.A."/>
            <person name="Wortman J."/>
            <person name="Dyer P.S."/>
            <person name="Grigoriev I.V."/>
        </authorList>
    </citation>
    <scope>NUCLEOTIDE SEQUENCE [LARGE SCALE GENOMIC DNA]</scope>
    <source>
        <strain evidence="3">CBS 101740 / IMI 381727 / IBT 21946</strain>
    </source>
</reference>
<feature type="region of interest" description="Disordered" evidence="1">
    <location>
        <begin position="662"/>
        <end position="684"/>
    </location>
</feature>
<dbReference type="AlphaFoldDB" id="A0A1L9UP20"/>
<dbReference type="OMA" id="TELSCPM"/>
<organism evidence="2 3">
    <name type="scientific">Aspergillus brasiliensis (strain CBS 101740 / IMI 381727 / IBT 21946)</name>
    <dbReference type="NCBI Taxonomy" id="767769"/>
    <lineage>
        <taxon>Eukaryota</taxon>
        <taxon>Fungi</taxon>
        <taxon>Dikarya</taxon>
        <taxon>Ascomycota</taxon>
        <taxon>Pezizomycotina</taxon>
        <taxon>Eurotiomycetes</taxon>
        <taxon>Eurotiomycetidae</taxon>
        <taxon>Eurotiales</taxon>
        <taxon>Aspergillaceae</taxon>
        <taxon>Aspergillus</taxon>
        <taxon>Aspergillus subgen. Circumdati</taxon>
    </lineage>
</organism>
<proteinExistence type="predicted"/>
<protein>
    <submittedName>
        <fullName evidence="2">Uncharacterized protein</fullName>
    </submittedName>
</protein>
<feature type="compositionally biased region" description="Basic and acidic residues" evidence="1">
    <location>
        <begin position="664"/>
        <end position="673"/>
    </location>
</feature>
<gene>
    <name evidence="2" type="ORF">ASPBRDRAFT_41160</name>
</gene>
<dbReference type="EMBL" id="KV878682">
    <property type="protein sequence ID" value="OJJ73475.1"/>
    <property type="molecule type" value="Genomic_DNA"/>
</dbReference>
<sequence length="734" mass="82213">MSHVYSTDPLSYSAVHLHQKNKADDEMAYNFQETDAITSPGPILDEVEDVSKPGVLRFEGADTLVFIDPPSYKPTWSLQPQSGASIPHYIHSRSLLDTDSPYFKKLFKPRNQARMIKRAEFQGKLPNGIKYVIDLTPPSMDDDAVAFTTELSCPMGIRTWARASDRWLLPQICVGKDEGFEAKKGCLDSGLPSEYSDSRHRTGIVHILQALGHLSPCLDTPCKLWTFFALAKVFGIASIGHINIHILTWIYERTNTRFIELHPEIAYRIARGIECDYLCQDSFAVLVGEEALLRLANAGKEPRLQWPEVTFHGRSREPLDDEDRQRIEYASQSLVDRILDEFIQLTGSQMHWLLQLPSTMDISLHTDDCTEYCPYALKLIGLLKSYVRGHIVTNLTRPGVTWAARTSRNIDSHDYPTQKFANAYGEMRYIERVISKTFWRTLRTEKHNDRLASLDSEFQDKTIADLGDHLYPFQAESKAKLSYTSLEEVLLAVNQFNNHVDIDSPNFGYRKAGDVIFMERRGTVTHSPAPFIFNPFDFLQQVRSYLDEFSESMAEGCRHGAHFHLTDTITCLTDNELKYLPLWAGGNDDGTGGVFTDQGIPNLETGGFSTPGPAIHTGSTVPSTTSYSTIAPSEYQSTVQRASHKATRSHWTDVLSLNSSEGHVMADESHEPTPGEAPTDTGDLFVDLDTSADDLDDCFDTDSEDNDTVIMGTPSQGGPVEEASEMLEHMSLGA</sequence>
<feature type="region of interest" description="Disordered" evidence="1">
    <location>
        <begin position="606"/>
        <end position="628"/>
    </location>
</feature>
<evidence type="ECO:0000313" key="3">
    <source>
        <dbReference type="Proteomes" id="UP000184499"/>
    </source>
</evidence>
<feature type="compositionally biased region" description="Polar residues" evidence="1">
    <location>
        <begin position="617"/>
        <end position="628"/>
    </location>
</feature>
<evidence type="ECO:0000313" key="2">
    <source>
        <dbReference type="EMBL" id="OJJ73475.1"/>
    </source>
</evidence>
<dbReference type="Proteomes" id="UP000184499">
    <property type="component" value="Unassembled WGS sequence"/>
</dbReference>
<evidence type="ECO:0000256" key="1">
    <source>
        <dbReference type="SAM" id="MobiDB-lite"/>
    </source>
</evidence>
<dbReference type="VEuPathDB" id="FungiDB:ASPBRDRAFT_41160"/>